<comment type="similarity">
    <text evidence="1">Belongs to the LysR transcriptional regulatory family.</text>
</comment>
<dbReference type="InterPro" id="IPR036388">
    <property type="entry name" value="WH-like_DNA-bd_sf"/>
</dbReference>
<proteinExistence type="inferred from homology"/>
<evidence type="ECO:0000256" key="4">
    <source>
        <dbReference type="ARBA" id="ARBA00023163"/>
    </source>
</evidence>
<dbReference type="Gene3D" id="3.40.190.290">
    <property type="match status" value="1"/>
</dbReference>
<dbReference type="GO" id="GO:0000976">
    <property type="term" value="F:transcription cis-regulatory region binding"/>
    <property type="evidence" value="ECO:0007669"/>
    <property type="project" value="TreeGrafter"/>
</dbReference>
<dbReference type="InterPro" id="IPR005119">
    <property type="entry name" value="LysR_subst-bd"/>
</dbReference>
<dbReference type="InterPro" id="IPR036390">
    <property type="entry name" value="WH_DNA-bd_sf"/>
</dbReference>
<dbReference type="RefSeq" id="WP_193954680.1">
    <property type="nucleotide sequence ID" value="NZ_JADEYS010000020.1"/>
</dbReference>
<dbReference type="AlphaFoldDB" id="A0A8J7KBB8"/>
<name>A0A8J7KBB8_9GAMM</name>
<evidence type="ECO:0000313" key="6">
    <source>
        <dbReference type="EMBL" id="MBE9398986.1"/>
    </source>
</evidence>
<dbReference type="Gene3D" id="1.10.10.10">
    <property type="entry name" value="Winged helix-like DNA-binding domain superfamily/Winged helix DNA-binding domain"/>
    <property type="match status" value="1"/>
</dbReference>
<dbReference type="PROSITE" id="PS50931">
    <property type="entry name" value="HTH_LYSR"/>
    <property type="match status" value="1"/>
</dbReference>
<keyword evidence="7" id="KW-1185">Reference proteome</keyword>
<comment type="caution">
    <text evidence="6">The sequence shown here is derived from an EMBL/GenBank/DDBJ whole genome shotgun (WGS) entry which is preliminary data.</text>
</comment>
<keyword evidence="4" id="KW-0804">Transcription</keyword>
<dbReference type="Pfam" id="PF03466">
    <property type="entry name" value="LysR_substrate"/>
    <property type="match status" value="1"/>
</dbReference>
<sequence length="311" mass="34771">MSSNNYALGQVSDFEIKQLRIFKAVVDNGGFSAAETELNISRSTISIHISNLESRLNLTLCRRGRGGFSLTDEGRVIYEMTNKLLSSLDEFRDTVNEMSQNPAGNLRIVVSDGMSLDPRAKFPEMISQFFTQAPDISLRSEVCSMAEIERMLLNDEADVGLAPYHRQLDGLEYLPLYSDVCRLYCGPTSPLFDLDEAEITDEVINQFTAIQPGLKPHEEANEQLSCMSLKGTAYFYETRLAMILSGKYIAFLPEDYARPYVDNAQLRMIAGENRFYTLGIASIVKKRAQQPKAVEMFSNIVSSLHPSVAGD</sequence>
<evidence type="ECO:0000256" key="3">
    <source>
        <dbReference type="ARBA" id="ARBA00023125"/>
    </source>
</evidence>
<dbReference type="CDD" id="cd05466">
    <property type="entry name" value="PBP2_LTTR_substrate"/>
    <property type="match status" value="1"/>
</dbReference>
<reference evidence="6" key="1">
    <citation type="submission" date="2020-10" db="EMBL/GenBank/DDBJ databases">
        <title>Bacterium isolated from coastal waters sediment.</title>
        <authorList>
            <person name="Chen R.-J."/>
            <person name="Lu D.-C."/>
            <person name="Zhu K.-L."/>
            <person name="Du Z.-J."/>
        </authorList>
    </citation>
    <scope>NUCLEOTIDE SEQUENCE</scope>
    <source>
        <strain evidence="6">N1Y112</strain>
    </source>
</reference>
<dbReference type="Proteomes" id="UP000640333">
    <property type="component" value="Unassembled WGS sequence"/>
</dbReference>
<organism evidence="6 7">
    <name type="scientific">Pontibacterium sinense</name>
    <dbReference type="NCBI Taxonomy" id="2781979"/>
    <lineage>
        <taxon>Bacteria</taxon>
        <taxon>Pseudomonadati</taxon>
        <taxon>Pseudomonadota</taxon>
        <taxon>Gammaproteobacteria</taxon>
        <taxon>Oceanospirillales</taxon>
        <taxon>Oceanospirillaceae</taxon>
        <taxon>Pontibacterium</taxon>
    </lineage>
</organism>
<protein>
    <submittedName>
        <fullName evidence="6">LysR family transcriptional regulator</fullName>
    </submittedName>
</protein>
<evidence type="ECO:0000313" key="7">
    <source>
        <dbReference type="Proteomes" id="UP000640333"/>
    </source>
</evidence>
<evidence type="ECO:0000259" key="5">
    <source>
        <dbReference type="PROSITE" id="PS50931"/>
    </source>
</evidence>
<evidence type="ECO:0000256" key="1">
    <source>
        <dbReference type="ARBA" id="ARBA00009437"/>
    </source>
</evidence>
<keyword evidence="3" id="KW-0238">DNA-binding</keyword>
<dbReference type="Pfam" id="PF00126">
    <property type="entry name" value="HTH_1"/>
    <property type="match status" value="1"/>
</dbReference>
<dbReference type="PANTHER" id="PTHR30126">
    <property type="entry name" value="HTH-TYPE TRANSCRIPTIONAL REGULATOR"/>
    <property type="match status" value="1"/>
</dbReference>
<dbReference type="PANTHER" id="PTHR30126:SF98">
    <property type="entry name" value="HTH-TYPE TRANSCRIPTIONAL ACTIVATOR BAUR"/>
    <property type="match status" value="1"/>
</dbReference>
<dbReference type="InterPro" id="IPR000847">
    <property type="entry name" value="LysR_HTH_N"/>
</dbReference>
<dbReference type="EMBL" id="JADEYS010000020">
    <property type="protein sequence ID" value="MBE9398986.1"/>
    <property type="molecule type" value="Genomic_DNA"/>
</dbReference>
<feature type="domain" description="HTH lysR-type" evidence="5">
    <location>
        <begin position="14"/>
        <end position="71"/>
    </location>
</feature>
<dbReference type="GO" id="GO:0003700">
    <property type="term" value="F:DNA-binding transcription factor activity"/>
    <property type="evidence" value="ECO:0007669"/>
    <property type="project" value="InterPro"/>
</dbReference>
<evidence type="ECO:0000256" key="2">
    <source>
        <dbReference type="ARBA" id="ARBA00023015"/>
    </source>
</evidence>
<gene>
    <name evidence="6" type="ORF">IOQ59_17130</name>
</gene>
<accession>A0A8J7KBB8</accession>
<dbReference type="SUPFAM" id="SSF53850">
    <property type="entry name" value="Periplasmic binding protein-like II"/>
    <property type="match status" value="1"/>
</dbReference>
<dbReference type="SUPFAM" id="SSF46785">
    <property type="entry name" value="Winged helix' DNA-binding domain"/>
    <property type="match status" value="1"/>
</dbReference>
<keyword evidence="2" id="KW-0805">Transcription regulation</keyword>